<dbReference type="EMBL" id="MN740993">
    <property type="protein sequence ID" value="QHU21950.1"/>
    <property type="molecule type" value="Genomic_DNA"/>
</dbReference>
<dbReference type="AlphaFoldDB" id="A0A6C0KZ66"/>
<dbReference type="GO" id="GO:0016747">
    <property type="term" value="F:acyltransferase activity, transferring groups other than amino-acyl groups"/>
    <property type="evidence" value="ECO:0007669"/>
    <property type="project" value="InterPro"/>
</dbReference>
<evidence type="ECO:0000313" key="2">
    <source>
        <dbReference type="EMBL" id="QHU21950.1"/>
    </source>
</evidence>
<name>A0A6C0KZ66_9ZZZZ</name>
<protein>
    <recommendedName>
        <fullName evidence="1">N-acetyltransferase domain-containing protein</fullName>
    </recommendedName>
</protein>
<dbReference type="InterPro" id="IPR016181">
    <property type="entry name" value="Acyl_CoA_acyltransferase"/>
</dbReference>
<dbReference type="Gene3D" id="3.40.630.30">
    <property type="match status" value="1"/>
</dbReference>
<dbReference type="SUPFAM" id="SSF55729">
    <property type="entry name" value="Acyl-CoA N-acyltransferases (Nat)"/>
    <property type="match status" value="1"/>
</dbReference>
<accession>A0A6C0KZ66</accession>
<dbReference type="Pfam" id="PF00583">
    <property type="entry name" value="Acetyltransf_1"/>
    <property type="match status" value="1"/>
</dbReference>
<evidence type="ECO:0000259" key="1">
    <source>
        <dbReference type="Pfam" id="PF00583"/>
    </source>
</evidence>
<dbReference type="InterPro" id="IPR000182">
    <property type="entry name" value="GNAT_dom"/>
</dbReference>
<proteinExistence type="predicted"/>
<reference evidence="2" key="1">
    <citation type="journal article" date="2020" name="Nature">
        <title>Giant virus diversity and host interactions through global metagenomics.</title>
        <authorList>
            <person name="Schulz F."/>
            <person name="Roux S."/>
            <person name="Paez-Espino D."/>
            <person name="Jungbluth S."/>
            <person name="Walsh D.A."/>
            <person name="Denef V.J."/>
            <person name="McMahon K.D."/>
            <person name="Konstantinidis K.T."/>
            <person name="Eloe-Fadrosh E.A."/>
            <person name="Kyrpides N.C."/>
            <person name="Woyke T."/>
        </authorList>
    </citation>
    <scope>NUCLEOTIDE SEQUENCE</scope>
    <source>
        <strain evidence="2">GVMAG-S-3300013286-35</strain>
    </source>
</reference>
<sequence>MNFHFFSNSEFAGPSARDIVRFWDREPRQLRPRAPSMYITSQGIQIAKAAEMNYIEIAKFWNQFYCGTDWTFTCTKAQVERWAKQGFILMARADDVLVGTFACRELPRGAICGCPVKAVIIDGLVVHPSWRGRGLASCLLGAIDYEIFRIPALNYAVPIWFREHGSILETATQAPIAVLEYAYIRSEQIPLTEERATKPQPEMVESLVRLVMKDNSFTLVSLDTSDPDVIWSMACGALVGIADMHRLTNDGYTIWEVVFAANILKPHFSDLQKAIEVATQQIPISKFILFASNGLCRGNFTQPDGGWLMGTSGYLTAHVYNWMPPEFLTGDILFPHSCI</sequence>
<organism evidence="2">
    <name type="scientific">viral metagenome</name>
    <dbReference type="NCBI Taxonomy" id="1070528"/>
    <lineage>
        <taxon>unclassified sequences</taxon>
        <taxon>metagenomes</taxon>
        <taxon>organismal metagenomes</taxon>
    </lineage>
</organism>
<dbReference type="CDD" id="cd04301">
    <property type="entry name" value="NAT_SF"/>
    <property type="match status" value="1"/>
</dbReference>
<feature type="domain" description="N-acetyltransferase" evidence="1">
    <location>
        <begin position="73"/>
        <end position="142"/>
    </location>
</feature>